<dbReference type="Gene3D" id="3.40.50.720">
    <property type="entry name" value="NAD(P)-binding Rossmann-like Domain"/>
    <property type="match status" value="1"/>
</dbReference>
<evidence type="ECO:0000313" key="2">
    <source>
        <dbReference type="EMBL" id="GEP57205.1"/>
    </source>
</evidence>
<dbReference type="InterPro" id="IPR050259">
    <property type="entry name" value="SDR"/>
</dbReference>
<dbReference type="RefSeq" id="WP_147151583.1">
    <property type="nucleotide sequence ID" value="NZ_BKAJ01000076.1"/>
</dbReference>
<dbReference type="FunFam" id="3.40.50.720:FF:000084">
    <property type="entry name" value="Short-chain dehydrogenase reductase"/>
    <property type="match status" value="1"/>
</dbReference>
<comment type="caution">
    <text evidence="2">The sequence shown here is derived from an EMBL/GenBank/DDBJ whole genome shotgun (WGS) entry which is preliminary data.</text>
</comment>
<dbReference type="SUPFAM" id="SSF51735">
    <property type="entry name" value="NAD(P)-binding Rossmann-fold domains"/>
    <property type="match status" value="1"/>
</dbReference>
<accession>A0A512NE32</accession>
<name>A0A512NE32_9HYPH</name>
<dbReference type="InterPro" id="IPR002347">
    <property type="entry name" value="SDR_fam"/>
</dbReference>
<organism evidence="2 3">
    <name type="scientific">Reyranella soli</name>
    <dbReference type="NCBI Taxonomy" id="1230389"/>
    <lineage>
        <taxon>Bacteria</taxon>
        <taxon>Pseudomonadati</taxon>
        <taxon>Pseudomonadota</taxon>
        <taxon>Alphaproteobacteria</taxon>
        <taxon>Hyphomicrobiales</taxon>
        <taxon>Reyranellaceae</taxon>
        <taxon>Reyranella</taxon>
    </lineage>
</organism>
<dbReference type="Pfam" id="PF13561">
    <property type="entry name" value="adh_short_C2"/>
    <property type="match status" value="1"/>
</dbReference>
<sequence length="265" mass="27710">MDVRMDGRVAAITGASTGLGLAMAKEFAASGASVALLARKADALAAAKAEVTKAAGKTNAKIEAYSCDVSKAQPIADTFKKIEAEFGKVDILVNNAGISHAKPFETVTDEDWQGDLDLKLFAAIRTIRAVLPGMRQRKWGRIVNVLNIGAKAPNGNSAPTSVSRAAGMALTKALSHENAPHGVLVNAMLVGLIESDQWVRRHKTAAGEGKTYEEFLAGMAKGRIPLGRMGKAEEFARMACFLCSDAGSFINGVAINVDGGASPVV</sequence>
<proteinExistence type="inferred from homology"/>
<reference evidence="2 3" key="1">
    <citation type="submission" date="2019-07" db="EMBL/GenBank/DDBJ databases">
        <title>Whole genome shotgun sequence of Reyranella soli NBRC 108950.</title>
        <authorList>
            <person name="Hosoyama A."/>
            <person name="Uohara A."/>
            <person name="Ohji S."/>
            <person name="Ichikawa N."/>
        </authorList>
    </citation>
    <scope>NUCLEOTIDE SEQUENCE [LARGE SCALE GENOMIC DNA]</scope>
    <source>
        <strain evidence="2 3">NBRC 108950</strain>
    </source>
</reference>
<dbReference type="OrthoDB" id="9793325at2"/>
<dbReference type="EMBL" id="BKAJ01000076">
    <property type="protein sequence ID" value="GEP57205.1"/>
    <property type="molecule type" value="Genomic_DNA"/>
</dbReference>
<protein>
    <submittedName>
        <fullName evidence="2">Short-chain dehydrogenase/reductase</fullName>
    </submittedName>
</protein>
<dbReference type="InterPro" id="IPR036291">
    <property type="entry name" value="NAD(P)-bd_dom_sf"/>
</dbReference>
<comment type="similarity">
    <text evidence="1">Belongs to the short-chain dehydrogenases/reductases (SDR) family.</text>
</comment>
<evidence type="ECO:0000256" key="1">
    <source>
        <dbReference type="ARBA" id="ARBA00006484"/>
    </source>
</evidence>
<keyword evidence="3" id="KW-1185">Reference proteome</keyword>
<dbReference type="PANTHER" id="PTHR42879">
    <property type="entry name" value="3-OXOACYL-(ACYL-CARRIER-PROTEIN) REDUCTASE"/>
    <property type="match status" value="1"/>
</dbReference>
<gene>
    <name evidence="2" type="ORF">RSO01_43710</name>
</gene>
<dbReference type="PRINTS" id="PR00080">
    <property type="entry name" value="SDRFAMILY"/>
</dbReference>
<evidence type="ECO:0000313" key="3">
    <source>
        <dbReference type="Proteomes" id="UP000321058"/>
    </source>
</evidence>
<dbReference type="AlphaFoldDB" id="A0A512NE32"/>
<dbReference type="PRINTS" id="PR00081">
    <property type="entry name" value="GDHRDH"/>
</dbReference>
<dbReference type="Proteomes" id="UP000321058">
    <property type="component" value="Unassembled WGS sequence"/>
</dbReference>